<comment type="caution">
    <text evidence="2">The sequence shown here is derived from an EMBL/GenBank/DDBJ whole genome shotgun (WGS) entry which is preliminary data.</text>
</comment>
<evidence type="ECO:0000313" key="2">
    <source>
        <dbReference type="EMBL" id="PDT20055.1"/>
    </source>
</evidence>
<dbReference type="Proteomes" id="UP000219914">
    <property type="component" value="Unassembled WGS sequence"/>
</dbReference>
<feature type="signal peptide" evidence="1">
    <location>
        <begin position="1"/>
        <end position="19"/>
    </location>
</feature>
<reference evidence="2 3" key="1">
    <citation type="submission" date="2017-09" db="EMBL/GenBank/DDBJ databases">
        <title>Comparative genomics of rhizobia isolated from Phaseolus vulgaris in China.</title>
        <authorList>
            <person name="Tong W."/>
        </authorList>
    </citation>
    <scope>NUCLEOTIDE SEQUENCE [LARGE SCALE GENOMIC DNA]</scope>
    <source>
        <strain evidence="2 3">FH14</strain>
    </source>
</reference>
<protein>
    <recommendedName>
        <fullName evidence="4">DUF4424 domain-containing protein</fullName>
    </recommendedName>
</protein>
<name>A0ABX4JJ30_9HYPH</name>
<feature type="chain" id="PRO_5047426643" description="DUF4424 domain-containing protein" evidence="1">
    <location>
        <begin position="20"/>
        <end position="311"/>
    </location>
</feature>
<keyword evidence="3" id="KW-1185">Reference proteome</keyword>
<evidence type="ECO:0008006" key="4">
    <source>
        <dbReference type="Google" id="ProtNLM"/>
    </source>
</evidence>
<organism evidence="2 3">
    <name type="scientific">Rhizobium hidalgonense</name>
    <dbReference type="NCBI Taxonomy" id="1538159"/>
    <lineage>
        <taxon>Bacteria</taxon>
        <taxon>Pseudomonadati</taxon>
        <taxon>Pseudomonadota</taxon>
        <taxon>Alphaproteobacteria</taxon>
        <taxon>Hyphomicrobiales</taxon>
        <taxon>Rhizobiaceae</taxon>
        <taxon>Rhizobium/Agrobacterium group</taxon>
        <taxon>Rhizobium</taxon>
    </lineage>
</organism>
<gene>
    <name evidence="2" type="ORF">CO674_29850</name>
</gene>
<sequence length="311" mass="33814">MPVSLALLLAILSFGSVRADAPQKLNDDVVTFKQKNGELLFFPLNPTIVKNDNKNDVINVFVKSASFGLYNLTIAPTVKWALTPAQESTVSKLKSEGVKAFSTWPGVSASGFPFELSPSGEISYGDNIAATPITVGATTVVEMSFANLEKDALLDLLYGKRDWGILFSYKLPIAEGIPSSVDPTWLKRLPVDLQSFGQIPVDGAVEVIFGSINQRYAEEYRVDMADLRSAIERYVKSAPTFIYAAKDGVRLTHDLSGNMQIDMPLEPPPARPREDYFQGRLSFGNLCESSSSTVFVTLENGSAVGCEAIGK</sequence>
<dbReference type="RefSeq" id="WP_097537118.1">
    <property type="nucleotide sequence ID" value="NZ_LODW01000061.1"/>
</dbReference>
<evidence type="ECO:0000313" key="3">
    <source>
        <dbReference type="Proteomes" id="UP000219914"/>
    </source>
</evidence>
<proteinExistence type="predicted"/>
<dbReference type="EMBL" id="NWSY01000031">
    <property type="protein sequence ID" value="PDT20055.1"/>
    <property type="molecule type" value="Genomic_DNA"/>
</dbReference>
<evidence type="ECO:0000256" key="1">
    <source>
        <dbReference type="SAM" id="SignalP"/>
    </source>
</evidence>
<keyword evidence="1" id="KW-0732">Signal</keyword>
<accession>A0ABX4JJ30</accession>